<feature type="transmembrane region" description="Helical" evidence="1">
    <location>
        <begin position="146"/>
        <end position="173"/>
    </location>
</feature>
<accession>A0A157SLX7</accession>
<dbReference type="PIRSF" id="PIRSF016919">
    <property type="entry name" value="HupE_UreJ"/>
    <property type="match status" value="1"/>
</dbReference>
<gene>
    <name evidence="3" type="primary">ureJ</name>
    <name evidence="3" type="ORF">SAMEA3906486_03567</name>
</gene>
<keyword evidence="1" id="KW-0812">Transmembrane</keyword>
<feature type="transmembrane region" description="Helical" evidence="1">
    <location>
        <begin position="39"/>
        <end position="63"/>
    </location>
</feature>
<evidence type="ECO:0000313" key="3">
    <source>
        <dbReference type="EMBL" id="SAI71489.1"/>
    </source>
</evidence>
<dbReference type="RefSeq" id="WP_066129941.1">
    <property type="nucleotide sequence ID" value="NZ_FKIF01000007.1"/>
</dbReference>
<keyword evidence="1" id="KW-1133">Transmembrane helix</keyword>
<organism evidence="3 4">
    <name type="scientific">Bordetella ansorpii</name>
    <dbReference type="NCBI Taxonomy" id="288768"/>
    <lineage>
        <taxon>Bacteria</taxon>
        <taxon>Pseudomonadati</taxon>
        <taxon>Pseudomonadota</taxon>
        <taxon>Betaproteobacteria</taxon>
        <taxon>Burkholderiales</taxon>
        <taxon>Alcaligenaceae</taxon>
        <taxon>Bordetella</taxon>
    </lineage>
</organism>
<feature type="chain" id="PRO_5007616345" evidence="2">
    <location>
        <begin position="24"/>
        <end position="217"/>
    </location>
</feature>
<dbReference type="STRING" id="288768.SAMEA3906486_03567"/>
<feature type="transmembrane region" description="Helical" evidence="1">
    <location>
        <begin position="121"/>
        <end position="140"/>
    </location>
</feature>
<reference evidence="3 4" key="1">
    <citation type="submission" date="2016-04" db="EMBL/GenBank/DDBJ databases">
        <authorList>
            <consortium name="Pathogen Informatics"/>
        </authorList>
    </citation>
    <scope>NUCLEOTIDE SEQUENCE [LARGE SCALE GENOMIC DNA]</scope>
    <source>
        <strain evidence="3 4">H050680373</strain>
    </source>
</reference>
<dbReference type="EMBL" id="FKIF01000007">
    <property type="protein sequence ID" value="SAI71489.1"/>
    <property type="molecule type" value="Genomic_DNA"/>
</dbReference>
<keyword evidence="2" id="KW-0732">Signal</keyword>
<name>A0A157SLX7_9BORD</name>
<sequence length="217" mass="21696">MRSSVLARLALPLLLAAPAVVLAHPGHEHAVSDGLGASLAAGLMHPLTGLDHICAMVVLGVWSAMTTRRIWLVPLSFALVLLAGALLGLSGVQLPAVEPMIAVSLLALGLLTATHARLPEGVGAALAGGFALFHGVAHGAELPPGAVAAAYVGGFMIATVLLHCLGIAGGLALRRFERHAQAASPGASPSGVAMPRAWPARLLGSGVALYGIALLAG</sequence>
<protein>
    <submittedName>
        <fullName evidence="3">Urease accessory protein</fullName>
    </submittedName>
</protein>
<dbReference type="InterPro" id="IPR007038">
    <property type="entry name" value="HupE_UreJ"/>
</dbReference>
<feature type="transmembrane region" description="Helical" evidence="1">
    <location>
        <begin position="70"/>
        <end position="90"/>
    </location>
</feature>
<dbReference type="Proteomes" id="UP000076848">
    <property type="component" value="Unassembled WGS sequence"/>
</dbReference>
<evidence type="ECO:0000256" key="1">
    <source>
        <dbReference type="SAM" id="Phobius"/>
    </source>
</evidence>
<dbReference type="Pfam" id="PF04955">
    <property type="entry name" value="HupE_UreJ"/>
    <property type="match status" value="1"/>
</dbReference>
<evidence type="ECO:0000313" key="4">
    <source>
        <dbReference type="Proteomes" id="UP000076848"/>
    </source>
</evidence>
<feature type="signal peptide" evidence="2">
    <location>
        <begin position="1"/>
        <end position="23"/>
    </location>
</feature>
<proteinExistence type="predicted"/>
<keyword evidence="1" id="KW-0472">Membrane</keyword>
<dbReference type="AlphaFoldDB" id="A0A157SLX7"/>
<keyword evidence="4" id="KW-1185">Reference proteome</keyword>
<feature type="transmembrane region" description="Helical" evidence="1">
    <location>
        <begin position="96"/>
        <end position="114"/>
    </location>
</feature>
<evidence type="ECO:0000256" key="2">
    <source>
        <dbReference type="SAM" id="SignalP"/>
    </source>
</evidence>
<dbReference type="OrthoDB" id="9808192at2"/>